<dbReference type="Proteomes" id="UP000006028">
    <property type="component" value="Unassembled WGS sequence"/>
</dbReference>
<accession>E2ZLF0</accession>
<evidence type="ECO:0000313" key="1">
    <source>
        <dbReference type="EMBL" id="EFQ05990.1"/>
    </source>
</evidence>
<evidence type="ECO:0000313" key="2">
    <source>
        <dbReference type="Proteomes" id="UP000006028"/>
    </source>
</evidence>
<organism evidence="1 2">
    <name type="scientific">Faecalibacterium cf. prausnitzii KLE1255</name>
    <dbReference type="NCBI Taxonomy" id="748224"/>
    <lineage>
        <taxon>Bacteria</taxon>
        <taxon>Bacillati</taxon>
        <taxon>Bacillota</taxon>
        <taxon>Clostridia</taxon>
        <taxon>Eubacteriales</taxon>
        <taxon>Oscillospiraceae</taxon>
        <taxon>Faecalibacterium</taxon>
    </lineage>
</organism>
<dbReference type="STRING" id="748224.HMPREF9436_02506"/>
<proteinExistence type="predicted"/>
<name>E2ZLF0_9FIRM</name>
<sequence>MQTDHCTARLCHLQQKSTAGQRKKLCDSLQDAAKKEQENVNNG</sequence>
<dbReference type="AlphaFoldDB" id="E2ZLF0"/>
<comment type="caution">
    <text evidence="1">The sequence shown here is derived from an EMBL/GenBank/DDBJ whole genome shotgun (WGS) entry which is preliminary data.</text>
</comment>
<reference evidence="1 2" key="1">
    <citation type="submission" date="2010-08" db="EMBL/GenBank/DDBJ databases">
        <authorList>
            <person name="Weinstock G."/>
            <person name="Sodergren E."/>
            <person name="Clifton S."/>
            <person name="Fulton L."/>
            <person name="Fulton B."/>
            <person name="Courtney L."/>
            <person name="Fronick C."/>
            <person name="Harrison M."/>
            <person name="Strong C."/>
            <person name="Farmer C."/>
            <person name="Delahaunty K."/>
            <person name="Markovic C."/>
            <person name="Hall O."/>
            <person name="Minx P."/>
            <person name="Tomlinson C."/>
            <person name="Mitreva M."/>
            <person name="Hou S."/>
            <person name="Chen J."/>
            <person name="Wollam A."/>
            <person name="Pepin K.H."/>
            <person name="Johnson M."/>
            <person name="Bhonagiri V."/>
            <person name="Zhang X."/>
            <person name="Suruliraj S."/>
            <person name="Warren W."/>
            <person name="Chinwalla A."/>
            <person name="Mardis E.R."/>
            <person name="Wilson R.K."/>
        </authorList>
    </citation>
    <scope>NUCLEOTIDE SEQUENCE [LARGE SCALE GENOMIC DNA]</scope>
    <source>
        <strain evidence="1 2">KLE1255</strain>
    </source>
</reference>
<dbReference type="EMBL" id="AECU01000187">
    <property type="protein sequence ID" value="EFQ05990.1"/>
    <property type="molecule type" value="Genomic_DNA"/>
</dbReference>
<dbReference type="HOGENOM" id="CLU_3233831_0_0_9"/>
<gene>
    <name evidence="1" type="ORF">HMPREF9436_02506</name>
</gene>
<dbReference type="BioCyc" id="FCF748224-HMP:GTSS-507-MONOMER"/>
<protein>
    <submittedName>
        <fullName evidence="1">Uncharacterized protein</fullName>
    </submittedName>
</protein>